<protein>
    <submittedName>
        <fullName evidence="2">Uncharacterized protein</fullName>
    </submittedName>
</protein>
<evidence type="ECO:0000313" key="2">
    <source>
        <dbReference type="EMBL" id="KAJ4432612.1"/>
    </source>
</evidence>
<evidence type="ECO:0000313" key="3">
    <source>
        <dbReference type="Proteomes" id="UP001148838"/>
    </source>
</evidence>
<comment type="caution">
    <text evidence="2">The sequence shown here is derived from an EMBL/GenBank/DDBJ whole genome shotgun (WGS) entry which is preliminary data.</text>
</comment>
<feature type="compositionally biased region" description="Low complexity" evidence="1">
    <location>
        <begin position="45"/>
        <end position="55"/>
    </location>
</feature>
<feature type="compositionally biased region" description="Polar residues" evidence="1">
    <location>
        <begin position="76"/>
        <end position="88"/>
    </location>
</feature>
<proteinExistence type="predicted"/>
<dbReference type="EMBL" id="JAJSOF020000029">
    <property type="protein sequence ID" value="KAJ4432612.1"/>
    <property type="molecule type" value="Genomic_DNA"/>
</dbReference>
<reference evidence="2 3" key="1">
    <citation type="journal article" date="2022" name="Allergy">
        <title>Genome assembly and annotation of Periplaneta americana reveal a comprehensive cockroach allergen profile.</title>
        <authorList>
            <person name="Wang L."/>
            <person name="Xiong Q."/>
            <person name="Saelim N."/>
            <person name="Wang L."/>
            <person name="Nong W."/>
            <person name="Wan A.T."/>
            <person name="Shi M."/>
            <person name="Liu X."/>
            <person name="Cao Q."/>
            <person name="Hui J.H.L."/>
            <person name="Sookrung N."/>
            <person name="Leung T.F."/>
            <person name="Tungtrongchitr A."/>
            <person name="Tsui S.K.W."/>
        </authorList>
    </citation>
    <scope>NUCLEOTIDE SEQUENCE [LARGE SCALE GENOMIC DNA]</scope>
    <source>
        <strain evidence="2">PWHHKU_190912</strain>
    </source>
</reference>
<sequence>MAGLCEGGNEPSGSLKAIFQQPSAQTSIDDNVDSVSVNEDDQGDESQQPQQQQQEYVHNDVSSASNETEFSEKSCKTGQGKRQSRKISNGNEFRDMFLESERKIIALLETASEEDDDMMFL</sequence>
<accession>A0ABQ8SES1</accession>
<gene>
    <name evidence="2" type="ORF">ANN_21235</name>
</gene>
<name>A0ABQ8SES1_PERAM</name>
<feature type="region of interest" description="Disordered" evidence="1">
    <location>
        <begin position="23"/>
        <end position="88"/>
    </location>
</feature>
<organism evidence="2 3">
    <name type="scientific">Periplaneta americana</name>
    <name type="common">American cockroach</name>
    <name type="synonym">Blatta americana</name>
    <dbReference type="NCBI Taxonomy" id="6978"/>
    <lineage>
        <taxon>Eukaryota</taxon>
        <taxon>Metazoa</taxon>
        <taxon>Ecdysozoa</taxon>
        <taxon>Arthropoda</taxon>
        <taxon>Hexapoda</taxon>
        <taxon>Insecta</taxon>
        <taxon>Pterygota</taxon>
        <taxon>Neoptera</taxon>
        <taxon>Polyneoptera</taxon>
        <taxon>Dictyoptera</taxon>
        <taxon>Blattodea</taxon>
        <taxon>Blattoidea</taxon>
        <taxon>Blattidae</taxon>
        <taxon>Blattinae</taxon>
        <taxon>Periplaneta</taxon>
    </lineage>
</organism>
<dbReference type="Proteomes" id="UP001148838">
    <property type="component" value="Unassembled WGS sequence"/>
</dbReference>
<keyword evidence="3" id="KW-1185">Reference proteome</keyword>
<evidence type="ECO:0000256" key="1">
    <source>
        <dbReference type="SAM" id="MobiDB-lite"/>
    </source>
</evidence>